<keyword evidence="1" id="KW-0812">Transmembrane</keyword>
<keyword evidence="1" id="KW-1133">Transmembrane helix</keyword>
<protein>
    <submittedName>
        <fullName evidence="2">Uncharacterized protein</fullName>
    </submittedName>
</protein>
<organism evidence="2 3">
    <name type="scientific">Thelohanellus kitauei</name>
    <name type="common">Myxosporean</name>
    <dbReference type="NCBI Taxonomy" id="669202"/>
    <lineage>
        <taxon>Eukaryota</taxon>
        <taxon>Metazoa</taxon>
        <taxon>Cnidaria</taxon>
        <taxon>Myxozoa</taxon>
        <taxon>Myxosporea</taxon>
        <taxon>Bivalvulida</taxon>
        <taxon>Platysporina</taxon>
        <taxon>Myxobolidae</taxon>
        <taxon>Thelohanellus</taxon>
    </lineage>
</organism>
<dbReference type="AlphaFoldDB" id="A0A0C2JJJ3"/>
<sequence>MTTFLICKVWRKPLGVNDKLYEIIKNLLVNTIIHIDEYLQTKSSVNREFIGLIIYEDINDILVLMAQLGNDENGVMADAHPIYAFEVASKITLCFEKLRRLRDYPSPLTQRSFSKIIALFLPLIFAPWFVFMSSFSLPPFQYLSVFYNFIFSFIVNGQTLISDRLFDPFVAISSDQIDLSQTYTWLDNAIIRIEKRNYVLCNHTPSIPCGKDDNFIQDTGTNADTSATKIPFKVKSERSKIRGTYRYSIRVDRSEDAPKS</sequence>
<accession>A0A0C2JJJ3</accession>
<dbReference type="Proteomes" id="UP000031668">
    <property type="component" value="Unassembled WGS sequence"/>
</dbReference>
<reference evidence="2 3" key="1">
    <citation type="journal article" date="2014" name="Genome Biol. Evol.">
        <title>The genome of the myxosporean Thelohanellus kitauei shows adaptations to nutrient acquisition within its fish host.</title>
        <authorList>
            <person name="Yang Y."/>
            <person name="Xiong J."/>
            <person name="Zhou Z."/>
            <person name="Huo F."/>
            <person name="Miao W."/>
            <person name="Ran C."/>
            <person name="Liu Y."/>
            <person name="Zhang J."/>
            <person name="Feng J."/>
            <person name="Wang M."/>
            <person name="Wang M."/>
            <person name="Wang L."/>
            <person name="Yao B."/>
        </authorList>
    </citation>
    <scope>NUCLEOTIDE SEQUENCE [LARGE SCALE GENOMIC DNA]</scope>
    <source>
        <strain evidence="2">Wuqing</strain>
    </source>
</reference>
<comment type="caution">
    <text evidence="2">The sequence shown here is derived from an EMBL/GenBank/DDBJ whole genome shotgun (WGS) entry which is preliminary data.</text>
</comment>
<gene>
    <name evidence="2" type="ORF">RF11_00395</name>
</gene>
<keyword evidence="3" id="KW-1185">Reference proteome</keyword>
<dbReference type="PANTHER" id="PTHR36970">
    <property type="entry name" value="UNNAMED PRODUCT"/>
    <property type="match status" value="1"/>
</dbReference>
<keyword evidence="1" id="KW-0472">Membrane</keyword>
<name>A0A0C2JJJ3_THEKT</name>
<dbReference type="OrthoDB" id="5974442at2759"/>
<evidence type="ECO:0000313" key="3">
    <source>
        <dbReference type="Proteomes" id="UP000031668"/>
    </source>
</evidence>
<dbReference type="PANTHER" id="PTHR36970:SF1">
    <property type="entry name" value="BESTROPHIN HOMOLOG"/>
    <property type="match status" value="1"/>
</dbReference>
<dbReference type="EMBL" id="JWZT01002365">
    <property type="protein sequence ID" value="KII69563.1"/>
    <property type="molecule type" value="Genomic_DNA"/>
</dbReference>
<feature type="transmembrane region" description="Helical" evidence="1">
    <location>
        <begin position="116"/>
        <end position="136"/>
    </location>
</feature>
<evidence type="ECO:0000256" key="1">
    <source>
        <dbReference type="SAM" id="Phobius"/>
    </source>
</evidence>
<proteinExistence type="predicted"/>
<evidence type="ECO:0000313" key="2">
    <source>
        <dbReference type="EMBL" id="KII69563.1"/>
    </source>
</evidence>